<dbReference type="AlphaFoldDB" id="A0A1I2D916"/>
<dbReference type="Proteomes" id="UP000183410">
    <property type="component" value="Unassembled WGS sequence"/>
</dbReference>
<sequence length="55" mass="6145">MQNQLFELDFKVQSFNSDVVDPDTIRTALCWVTKVTCKASCGCGFTQYCTPGCPF</sequence>
<proteinExistence type="predicted"/>
<name>A0A1I2D916_9BACL</name>
<protein>
    <submittedName>
        <fullName evidence="1">Uncharacterized protein</fullName>
    </submittedName>
</protein>
<keyword evidence="2" id="KW-1185">Reference proteome</keyword>
<evidence type="ECO:0000313" key="2">
    <source>
        <dbReference type="Proteomes" id="UP000183410"/>
    </source>
</evidence>
<reference evidence="2" key="1">
    <citation type="submission" date="2016-10" db="EMBL/GenBank/DDBJ databases">
        <authorList>
            <person name="Varghese N."/>
            <person name="Submissions S."/>
        </authorList>
    </citation>
    <scope>NUCLEOTIDE SEQUENCE [LARGE SCALE GENOMIC DNA]</scope>
    <source>
        <strain evidence="2">CGMCC 1.10223</strain>
    </source>
</reference>
<dbReference type="NCBIfam" id="NF038155">
    <property type="entry name" value="lanthi_I_FDLD"/>
    <property type="match status" value="1"/>
</dbReference>
<accession>A0A1I2D916</accession>
<evidence type="ECO:0000313" key="1">
    <source>
        <dbReference type="EMBL" id="SFE77015.1"/>
    </source>
</evidence>
<dbReference type="RefSeq" id="WP_197091377.1">
    <property type="nucleotide sequence ID" value="NZ_FONN01000006.1"/>
</dbReference>
<organism evidence="1 2">
    <name type="scientific">Paenibacillus algorifonticola</name>
    <dbReference type="NCBI Taxonomy" id="684063"/>
    <lineage>
        <taxon>Bacteria</taxon>
        <taxon>Bacillati</taxon>
        <taxon>Bacillota</taxon>
        <taxon>Bacilli</taxon>
        <taxon>Bacillales</taxon>
        <taxon>Paenibacillaceae</taxon>
        <taxon>Paenibacillus</taxon>
    </lineage>
</organism>
<dbReference type="EMBL" id="FONN01000006">
    <property type="protein sequence ID" value="SFE77015.1"/>
    <property type="molecule type" value="Genomic_DNA"/>
</dbReference>
<gene>
    <name evidence="1" type="ORF">SAMN04487969_106194</name>
</gene>